<reference evidence="5" key="1">
    <citation type="submission" date="2021-02" db="EMBL/GenBank/DDBJ databases">
        <authorList>
            <person name="Nowell W R."/>
        </authorList>
    </citation>
    <scope>NUCLEOTIDE SEQUENCE</scope>
</reference>
<dbReference type="PANTHER" id="PTHR14430:SF0">
    <property type="entry name" value="SEC2P DOMAIN-CONTAINING PROTEIN"/>
    <property type="match status" value="1"/>
</dbReference>
<evidence type="ECO:0000256" key="1">
    <source>
        <dbReference type="ARBA" id="ARBA00023054"/>
    </source>
</evidence>
<dbReference type="GO" id="GO:0070319">
    <property type="term" value="C:Golgi to plasma membrane transport vesicle"/>
    <property type="evidence" value="ECO:0007669"/>
    <property type="project" value="TreeGrafter"/>
</dbReference>
<dbReference type="SUPFAM" id="SSF144284">
    <property type="entry name" value="Sec2 N-terminal region"/>
    <property type="match status" value="1"/>
</dbReference>
<gene>
    <name evidence="5" type="ORF">RFH988_LOCUS35166</name>
</gene>
<dbReference type="GO" id="GO:0006887">
    <property type="term" value="P:exocytosis"/>
    <property type="evidence" value="ECO:0007669"/>
    <property type="project" value="TreeGrafter"/>
</dbReference>
<dbReference type="Proteomes" id="UP000663882">
    <property type="component" value="Unassembled WGS sequence"/>
</dbReference>
<dbReference type="GO" id="GO:0005085">
    <property type="term" value="F:guanyl-nucleotide exchange factor activity"/>
    <property type="evidence" value="ECO:0007669"/>
    <property type="project" value="InterPro"/>
</dbReference>
<comment type="caution">
    <text evidence="5">The sequence shown here is derived from an EMBL/GenBank/DDBJ whole genome shotgun (WGS) entry which is preliminary data.</text>
</comment>
<dbReference type="OrthoDB" id="5560525at2759"/>
<evidence type="ECO:0000313" key="5">
    <source>
        <dbReference type="EMBL" id="CAF1409314.1"/>
    </source>
</evidence>
<dbReference type="AlphaFoldDB" id="A0A815LFH2"/>
<dbReference type="Gene3D" id="1.20.5.4880">
    <property type="match status" value="1"/>
</dbReference>
<dbReference type="PANTHER" id="PTHR14430">
    <property type="entry name" value="RABIN3-RELATED"/>
    <property type="match status" value="1"/>
</dbReference>
<evidence type="ECO:0000256" key="2">
    <source>
        <dbReference type="ARBA" id="ARBA00025794"/>
    </source>
</evidence>
<feature type="coiled-coil region" evidence="3">
    <location>
        <begin position="50"/>
        <end position="91"/>
    </location>
</feature>
<dbReference type="InterPro" id="IPR009449">
    <property type="entry name" value="Sec2_N"/>
</dbReference>
<protein>
    <recommendedName>
        <fullName evidence="4">GDP/GTP exchange factor Sec2 N-terminal domain-containing protein</fullName>
    </recommendedName>
</protein>
<keyword evidence="1 3" id="KW-0175">Coiled coil</keyword>
<evidence type="ECO:0000259" key="4">
    <source>
        <dbReference type="Pfam" id="PF06428"/>
    </source>
</evidence>
<dbReference type="InterPro" id="IPR040351">
    <property type="entry name" value="RAB3IL/RAB3IP/Sec2"/>
</dbReference>
<organism evidence="5 6">
    <name type="scientific">Rotaria sordida</name>
    <dbReference type="NCBI Taxonomy" id="392033"/>
    <lineage>
        <taxon>Eukaryota</taxon>
        <taxon>Metazoa</taxon>
        <taxon>Spiralia</taxon>
        <taxon>Gnathifera</taxon>
        <taxon>Rotifera</taxon>
        <taxon>Eurotatoria</taxon>
        <taxon>Bdelloidea</taxon>
        <taxon>Philodinida</taxon>
        <taxon>Philodinidae</taxon>
        <taxon>Rotaria</taxon>
    </lineage>
</organism>
<proteinExistence type="inferred from homology"/>
<comment type="similarity">
    <text evidence="2">Belongs to the SEC2 family.</text>
</comment>
<sequence length="176" mass="20170">MMEQSSLVDAMLDHRNDLSDVKSVDSVFSSDSGVMATSEIFENDLQSITTEKLFNELQRVKEDLQSKDSEIRRANEIRENTNREIEDLTVSLFETAHSMVEQAKYTQANAEQKLKISNQTIDALSLKNSQLKKTVNELKQILNTCRSSFNMSTTNNSIDNILFREFTCWEEKSSLE</sequence>
<dbReference type="Pfam" id="PF06428">
    <property type="entry name" value="Sec2p"/>
    <property type="match status" value="1"/>
</dbReference>
<dbReference type="EMBL" id="CAJNOO010005221">
    <property type="protein sequence ID" value="CAF1409314.1"/>
    <property type="molecule type" value="Genomic_DNA"/>
</dbReference>
<accession>A0A815LFH2</accession>
<evidence type="ECO:0000256" key="3">
    <source>
        <dbReference type="SAM" id="Coils"/>
    </source>
</evidence>
<feature type="domain" description="GDP/GTP exchange factor Sec2 N-terminal" evidence="4">
    <location>
        <begin position="4"/>
        <end position="143"/>
    </location>
</feature>
<evidence type="ECO:0000313" key="6">
    <source>
        <dbReference type="Proteomes" id="UP000663882"/>
    </source>
</evidence>
<name>A0A815LFH2_9BILA</name>